<proteinExistence type="inferred from homology"/>
<protein>
    <submittedName>
        <fullName evidence="14">Proteorhodopsin</fullName>
    </submittedName>
</protein>
<dbReference type="SUPFAM" id="SSF81321">
    <property type="entry name" value="Family A G protein-coupled receptor-like"/>
    <property type="match status" value="1"/>
</dbReference>
<evidence type="ECO:0000256" key="11">
    <source>
        <dbReference type="PIRSR" id="PIRSR038142-50"/>
    </source>
</evidence>
<feature type="transmembrane region" description="Helical" evidence="12">
    <location>
        <begin position="107"/>
        <end position="128"/>
    </location>
</feature>
<dbReference type="Gene3D" id="1.20.1070.10">
    <property type="entry name" value="Rhodopsin 7-helix transmembrane proteins"/>
    <property type="match status" value="1"/>
</dbReference>
<feature type="transmembrane region" description="Helical" evidence="12">
    <location>
        <begin position="37"/>
        <end position="57"/>
    </location>
</feature>
<comment type="similarity">
    <text evidence="2">Belongs to the archaeal/bacterial/fungal opsin family.</text>
</comment>
<dbReference type="Pfam" id="PF01036">
    <property type="entry name" value="Bac_rhodopsin"/>
    <property type="match status" value="1"/>
</dbReference>
<feature type="transmembrane region" description="Helical" evidence="12">
    <location>
        <begin position="69"/>
        <end position="87"/>
    </location>
</feature>
<comment type="subcellular location">
    <subcellularLocation>
        <location evidence="1">Membrane</location>
        <topology evidence="1">Multi-pass membrane protein</topology>
    </subcellularLocation>
</comment>
<keyword evidence="3" id="KW-0600">Photoreceptor protein</keyword>
<dbReference type="PANTHER" id="PTHR28286:SF2">
    <property type="entry name" value="BACTERIORHODOPSIN _OPSIN, NOPA (EUROFUNG)"/>
    <property type="match status" value="1"/>
</dbReference>
<evidence type="ECO:0000256" key="4">
    <source>
        <dbReference type="ARBA" id="ARBA00022606"/>
    </source>
</evidence>
<reference evidence="14" key="1">
    <citation type="journal article" date="2007" name="Environ. Microbiol.">
        <title>Proteorhodopsin photosystem gene clusters exhibit co-evolutionary trends and shared ancestry among diverse marine microbial phyla.</title>
        <authorList>
            <person name="McCarren J."/>
            <person name="Delong E.F."/>
        </authorList>
    </citation>
    <scope>NUCLEOTIDE SEQUENCE</scope>
</reference>
<dbReference type="PROSITE" id="PS00950">
    <property type="entry name" value="BACTERIAL_OPSIN_1"/>
    <property type="match status" value="1"/>
</dbReference>
<dbReference type="InterPro" id="IPR001425">
    <property type="entry name" value="Arc/bac/fun_rhodopsins"/>
</dbReference>
<evidence type="ECO:0000256" key="9">
    <source>
        <dbReference type="ARBA" id="ARBA00023136"/>
    </source>
</evidence>
<dbReference type="CDD" id="cd15242">
    <property type="entry name" value="7tm_Proteorhodopsin"/>
    <property type="match status" value="1"/>
</dbReference>
<keyword evidence="7 12" id="KW-1133">Transmembrane helix</keyword>
<keyword evidence="5 12" id="KW-0812">Transmembrane</keyword>
<feature type="transmembrane region" description="Helical" evidence="12">
    <location>
        <begin position="230"/>
        <end position="251"/>
    </location>
</feature>
<dbReference type="InterPro" id="IPR018229">
    <property type="entry name" value="Rhodopsin_retinal_BS"/>
</dbReference>
<organism evidence="14">
    <name type="scientific">uncultured marine bacterium HF10_25F10</name>
    <dbReference type="NCBI Taxonomy" id="413068"/>
    <lineage>
        <taxon>Bacteria</taxon>
        <taxon>environmental samples</taxon>
    </lineage>
</organism>
<feature type="signal peptide" evidence="13">
    <location>
        <begin position="1"/>
        <end position="27"/>
    </location>
</feature>
<evidence type="ECO:0000256" key="1">
    <source>
        <dbReference type="ARBA" id="ARBA00004141"/>
    </source>
</evidence>
<accession>A4GIJ7</accession>
<feature type="modified residue" description="N6-(retinylidene)lysine" evidence="11">
    <location>
        <position position="240"/>
    </location>
</feature>
<sequence>MKLSMGKVMKTAMIAGGLATLPTVANAATAMLAATDYVGISFWTISMAMMAAAIFFLMEAGRLPGKWKTAMTIGALVQIVAAVHYFYMRDVWVSTGETPTVYRYVDWLITVPLQMVEFYFILAAVAVVSAGMFWRLMIGSLVMLVAGYLGEAGLVNAWLGFVVGMAGWAYILYEIFAGEAGKVSAESAPEAVQKSFSTMRMIVTVGWAIYPLGYFLGYLNGAADAVTLNVIYNVADVVNKIAFVGVIWAAANAEAAKA</sequence>
<evidence type="ECO:0000256" key="10">
    <source>
        <dbReference type="ARBA" id="ARBA00023170"/>
    </source>
</evidence>
<gene>
    <name evidence="14" type="ORF">ALOHA_HF1025F10.19</name>
</gene>
<evidence type="ECO:0000256" key="5">
    <source>
        <dbReference type="ARBA" id="ARBA00022692"/>
    </source>
</evidence>
<dbReference type="EMBL" id="EF100191">
    <property type="protein sequence ID" value="ABL61007.1"/>
    <property type="molecule type" value="Genomic_DNA"/>
</dbReference>
<dbReference type="InterPro" id="IPR017402">
    <property type="entry name" value="Proteorhodopsin"/>
</dbReference>
<keyword evidence="8 11" id="KW-0157">Chromophore</keyword>
<dbReference type="GO" id="GO:0007602">
    <property type="term" value="P:phototransduction"/>
    <property type="evidence" value="ECO:0007669"/>
    <property type="project" value="UniProtKB-KW"/>
</dbReference>
<evidence type="ECO:0000256" key="3">
    <source>
        <dbReference type="ARBA" id="ARBA00022543"/>
    </source>
</evidence>
<evidence type="ECO:0000256" key="6">
    <source>
        <dbReference type="ARBA" id="ARBA00022925"/>
    </source>
</evidence>
<keyword evidence="9 12" id="KW-0472">Membrane</keyword>
<dbReference type="GO" id="GO:0010461">
    <property type="term" value="F:light-activated monoatomic ion channel activity"/>
    <property type="evidence" value="ECO:0007669"/>
    <property type="project" value="InterPro"/>
</dbReference>
<evidence type="ECO:0000256" key="2">
    <source>
        <dbReference type="ARBA" id="ARBA00008130"/>
    </source>
</evidence>
<feature type="transmembrane region" description="Helical" evidence="12">
    <location>
        <begin position="198"/>
        <end position="218"/>
    </location>
</feature>
<evidence type="ECO:0000256" key="13">
    <source>
        <dbReference type="SAM" id="SignalP"/>
    </source>
</evidence>
<dbReference type="AlphaFoldDB" id="A4GIJ7"/>
<feature type="chain" id="PRO_5002669355" evidence="13">
    <location>
        <begin position="28"/>
        <end position="258"/>
    </location>
</feature>
<keyword evidence="13" id="KW-0732">Signal</keyword>
<dbReference type="GO" id="GO:0016020">
    <property type="term" value="C:membrane"/>
    <property type="evidence" value="ECO:0007669"/>
    <property type="project" value="UniProtKB-SubCell"/>
</dbReference>
<dbReference type="PIRSF" id="PIRSF038142">
    <property type="entry name" value="Rhodopsin_bac_prd"/>
    <property type="match status" value="1"/>
</dbReference>
<evidence type="ECO:0000313" key="14">
    <source>
        <dbReference type="EMBL" id="ABL61007.1"/>
    </source>
</evidence>
<comment type="PTM">
    <text evidence="11">Contains one covalently linked retinal chromophore.</text>
</comment>
<dbReference type="GO" id="GO:0009881">
    <property type="term" value="F:photoreceptor activity"/>
    <property type="evidence" value="ECO:0007669"/>
    <property type="project" value="UniProtKB-KW"/>
</dbReference>
<keyword evidence="6 11" id="KW-0681">Retinal protein</keyword>
<dbReference type="SMART" id="SM01021">
    <property type="entry name" value="Bac_rhodopsin"/>
    <property type="match status" value="1"/>
</dbReference>
<name>A4GIJ7_9BACT</name>
<keyword evidence="10" id="KW-0675">Receptor</keyword>
<evidence type="ECO:0000256" key="7">
    <source>
        <dbReference type="ARBA" id="ARBA00022989"/>
    </source>
</evidence>
<reference evidence="14" key="2">
    <citation type="journal article" date="2007" name="Proc. Natl. Acad. Sci. U.S.A.">
        <title>Proteorhodopsin photosystem gene expression enables photophosphorylation in a heterologous host.</title>
        <authorList>
            <person name="Martinez A."/>
            <person name="Bradley A.S."/>
            <person name="Waldbauer J.R."/>
            <person name="Summons R.E."/>
            <person name="Delong E.F."/>
        </authorList>
    </citation>
    <scope>NUCLEOTIDE SEQUENCE</scope>
</reference>
<keyword evidence="4" id="KW-0716">Sensory transduction</keyword>
<evidence type="ECO:0000256" key="12">
    <source>
        <dbReference type="SAM" id="Phobius"/>
    </source>
</evidence>
<evidence type="ECO:0000256" key="8">
    <source>
        <dbReference type="ARBA" id="ARBA00022991"/>
    </source>
</evidence>
<dbReference type="PANTHER" id="PTHR28286">
    <property type="match status" value="1"/>
</dbReference>